<feature type="domain" description="Type IV / VI secretion system DotU" evidence="2">
    <location>
        <begin position="17"/>
        <end position="197"/>
    </location>
</feature>
<proteinExistence type="predicted"/>
<dbReference type="Gene3D" id="1.25.40.590">
    <property type="entry name" value="Type IV / VI secretion system, DotU"/>
    <property type="match status" value="1"/>
</dbReference>
<organism evidence="3 4">
    <name type="scientific">Candidatus Methylospira mobilis</name>
    <dbReference type="NCBI Taxonomy" id="1808979"/>
    <lineage>
        <taxon>Bacteria</taxon>
        <taxon>Pseudomonadati</taxon>
        <taxon>Pseudomonadota</taxon>
        <taxon>Gammaproteobacteria</taxon>
        <taxon>Methylococcales</taxon>
        <taxon>Methylococcaceae</taxon>
        <taxon>Candidatus Methylospira</taxon>
    </lineage>
</organism>
<sequence>MSMTQNVWEEITGINDLLVSLREQVAADSVDLVALRSGLRSHLERLRAIVTEQYSERDAYFVLFPLTAHCDETIKSLLLEMEHLQWPPLQQDLYQINDAGDIFYELLDQLLSKPDTPQLIFAIYFFCLNDGFRGRYGESGEKIASYINRLREHIRLAPIDAPPPPAAPDTADSPLKIPAYAFYGAAVFLLAVVYWLLVQMADSWYPIN</sequence>
<feature type="transmembrane region" description="Helical" evidence="1">
    <location>
        <begin position="180"/>
        <end position="198"/>
    </location>
</feature>
<keyword evidence="4" id="KW-1185">Reference proteome</keyword>
<dbReference type="Proteomes" id="UP000325755">
    <property type="component" value="Chromosome"/>
</dbReference>
<dbReference type="KEGG" id="mmob:F6R98_00390"/>
<evidence type="ECO:0000313" key="3">
    <source>
        <dbReference type="EMBL" id="QFY41259.1"/>
    </source>
</evidence>
<dbReference type="OrthoDB" id="5605672at2"/>
<dbReference type="InParanoid" id="A0A5Q0BCM6"/>
<dbReference type="InterPro" id="IPR038522">
    <property type="entry name" value="T4/T6SS_DotU_sf"/>
</dbReference>
<evidence type="ECO:0000256" key="1">
    <source>
        <dbReference type="SAM" id="Phobius"/>
    </source>
</evidence>
<protein>
    <submittedName>
        <fullName evidence="3">DotU family type IV/VI secretion system protein</fullName>
    </submittedName>
</protein>
<name>A0A5Q0BCM6_9GAMM</name>
<dbReference type="Pfam" id="PF09850">
    <property type="entry name" value="DotU"/>
    <property type="match status" value="1"/>
</dbReference>
<keyword evidence="1" id="KW-0812">Transmembrane</keyword>
<dbReference type="AlphaFoldDB" id="A0A5Q0BCM6"/>
<keyword evidence="1" id="KW-0472">Membrane</keyword>
<dbReference type="EMBL" id="CP044205">
    <property type="protein sequence ID" value="QFY41259.1"/>
    <property type="molecule type" value="Genomic_DNA"/>
</dbReference>
<dbReference type="InterPro" id="IPR017732">
    <property type="entry name" value="T4/T6SS_DotU"/>
</dbReference>
<reference evidence="3 4" key="1">
    <citation type="submission" date="2019-09" db="EMBL/GenBank/DDBJ databases">
        <title>Ecophysiology of the spiral-shaped methanotroph Methylospira mobilis as revealed by the complete genome sequence.</title>
        <authorList>
            <person name="Oshkin I.Y."/>
            <person name="Dedysh S.N."/>
            <person name="Miroshnikov K."/>
            <person name="Danilova O.V."/>
            <person name="Hakobyan A."/>
            <person name="Liesack W."/>
        </authorList>
    </citation>
    <scope>NUCLEOTIDE SEQUENCE [LARGE SCALE GENOMIC DNA]</scope>
    <source>
        <strain evidence="3 4">Shm1</strain>
    </source>
</reference>
<gene>
    <name evidence="3" type="ORF">F6R98_00390</name>
</gene>
<keyword evidence="1" id="KW-1133">Transmembrane helix</keyword>
<evidence type="ECO:0000313" key="4">
    <source>
        <dbReference type="Proteomes" id="UP000325755"/>
    </source>
</evidence>
<evidence type="ECO:0000259" key="2">
    <source>
        <dbReference type="Pfam" id="PF09850"/>
    </source>
</evidence>
<accession>A0A5Q0BCM6</accession>